<evidence type="ECO:0000256" key="1">
    <source>
        <dbReference type="ARBA" id="ARBA00022729"/>
    </source>
</evidence>
<feature type="domain" description="SbsA Ig-like" evidence="2">
    <location>
        <begin position="30"/>
        <end position="131"/>
    </location>
</feature>
<dbReference type="EMBL" id="PCMW01000026">
    <property type="protein sequence ID" value="PDS25614.1"/>
    <property type="molecule type" value="Genomic_DNA"/>
</dbReference>
<dbReference type="Proteomes" id="UP000220828">
    <property type="component" value="Unassembled WGS sequence"/>
</dbReference>
<evidence type="ECO:0000313" key="4">
    <source>
        <dbReference type="Proteomes" id="UP000220828"/>
    </source>
</evidence>
<name>A0A2H3KT76_9FLAO</name>
<dbReference type="Pfam" id="PF13205">
    <property type="entry name" value="Big_5"/>
    <property type="match status" value="1"/>
</dbReference>
<evidence type="ECO:0000313" key="3">
    <source>
        <dbReference type="EMBL" id="PDS25614.1"/>
    </source>
</evidence>
<dbReference type="PROSITE" id="PS51257">
    <property type="entry name" value="PROKAR_LIPOPROTEIN"/>
    <property type="match status" value="1"/>
</dbReference>
<keyword evidence="1" id="KW-0732">Signal</keyword>
<dbReference type="OrthoDB" id="9809989at2"/>
<organism evidence="3 4">
    <name type="scientific">Flavobacterium branchiophilum</name>
    <dbReference type="NCBI Taxonomy" id="55197"/>
    <lineage>
        <taxon>Bacteria</taxon>
        <taxon>Pseudomonadati</taxon>
        <taxon>Bacteroidota</taxon>
        <taxon>Flavobacteriia</taxon>
        <taxon>Flavobacteriales</taxon>
        <taxon>Flavobacteriaceae</taxon>
        <taxon>Flavobacterium</taxon>
    </lineage>
</organism>
<dbReference type="InterPro" id="IPR032812">
    <property type="entry name" value="SbsA_Ig"/>
</dbReference>
<proteinExistence type="predicted"/>
<dbReference type="AlphaFoldDB" id="A0A2H3KT76"/>
<protein>
    <recommendedName>
        <fullName evidence="2">SbsA Ig-like domain-containing protein</fullName>
    </recommendedName>
</protein>
<comment type="caution">
    <text evidence="3">The sequence shown here is derived from an EMBL/GenBank/DDBJ whole genome shotgun (WGS) entry which is preliminary data.</text>
</comment>
<reference evidence="3 4" key="1">
    <citation type="submission" date="2017-09" db="EMBL/GenBank/DDBJ databases">
        <title>Whole genomes of Flavobacteriaceae.</title>
        <authorList>
            <person name="Stine C."/>
            <person name="Li C."/>
            <person name="Tadesse D."/>
        </authorList>
    </citation>
    <scope>NUCLEOTIDE SEQUENCE [LARGE SCALE GENOMIC DNA]</scope>
    <source>
        <strain evidence="3 4">ATCC 35036</strain>
    </source>
</reference>
<gene>
    <name evidence="3" type="ORF">B0A77_04235</name>
</gene>
<sequence length="533" mass="61479">MLQRSLIALFVVFILGSCAKRGTITGGAKDTIAPILKMSFPKNGSTNYKGGLITLTFDEYVRTKDLNKQLIVSPPLDHLPEILPSTASKELTINIKDTLKPNTTYSFNFGQSIQDNNENNPIQQFKYVFSTGSYLDSLQLKGTIKDAFDRKVTNFVSIMLYEINSKYTDSVIYKKSPLYITNTLDSLKTFTFDHLKKGKYLLIALKDKNNNNKFDPADEKIGFHTKPITIPNDTVFELELFKEKRPLKIAKPKQLSGNSLLVPYEGIPKGGQFTLKNRDHKLDIVVTKMPQKDSLLIWHQPIKTDSLWISYEKESYKTSFKIRIKPEKRDTLNLESLQKGSLSFRDDLVLRSSTPIKKFDVSKMKLINKDSTQVSFKTEYDEWQQELKFVFKKEPLEKYTLWLEPGAITDLFDKNNSKISFKVTTQNTSDYGNLSLILQNVHRFPVMVSLTDDSGAVKYTAYSDKDNRLEFNLIDPAKYTLRLIYDDNRNREWDAGHFLNKTQSEEVIYFPKLIDIRENWDVEQVFDLNQGEK</sequence>
<accession>A0A2H3KT76</accession>
<evidence type="ECO:0000259" key="2">
    <source>
        <dbReference type="Pfam" id="PF13205"/>
    </source>
</evidence>
<dbReference type="RefSeq" id="WP_097553648.1">
    <property type="nucleotide sequence ID" value="NZ_PCMW01000026.1"/>
</dbReference>